<feature type="transmembrane region" description="Helical" evidence="7">
    <location>
        <begin position="146"/>
        <end position="167"/>
    </location>
</feature>
<keyword evidence="7" id="KW-1133">Transmembrane helix</keyword>
<protein>
    <submittedName>
        <fullName evidence="9">Heterodisulfide reductase 2 iron-sulfur subunit D</fullName>
    </submittedName>
</protein>
<dbReference type="EMBL" id="FN869859">
    <property type="protein sequence ID" value="CCC82172.1"/>
    <property type="molecule type" value="Genomic_DNA"/>
</dbReference>
<accession>G4RKS7</accession>
<dbReference type="STRING" id="768679.TTX_1547"/>
<dbReference type="GO" id="GO:0046872">
    <property type="term" value="F:metal ion binding"/>
    <property type="evidence" value="ECO:0007669"/>
    <property type="project" value="UniProtKB-KW"/>
</dbReference>
<dbReference type="RefSeq" id="WP_014127426.1">
    <property type="nucleotide sequence ID" value="NC_016070.1"/>
</dbReference>
<dbReference type="Pfam" id="PF02754">
    <property type="entry name" value="CCG"/>
    <property type="match status" value="2"/>
</dbReference>
<dbReference type="PANTHER" id="PTHR43255">
    <property type="entry name" value="IRON-SULFUR-BINDING OXIDOREDUCTASE FADF-RELATED-RELATED"/>
    <property type="match status" value="1"/>
</dbReference>
<feature type="domain" description="4Fe-4S ferredoxin-type" evidence="8">
    <location>
        <begin position="269"/>
        <end position="298"/>
    </location>
</feature>
<feature type="transmembrane region" description="Helical" evidence="7">
    <location>
        <begin position="16"/>
        <end position="34"/>
    </location>
</feature>
<evidence type="ECO:0000313" key="9">
    <source>
        <dbReference type="EMBL" id="CCC82172.1"/>
    </source>
</evidence>
<keyword evidence="7" id="KW-0812">Transmembrane</keyword>
<dbReference type="PROSITE" id="PS51379">
    <property type="entry name" value="4FE4S_FER_2"/>
    <property type="match status" value="2"/>
</dbReference>
<sequence>MEYYIEYLAMPPYTKFVVYAMATLSVIFLLYFINKVFRELGGLKFFIKSIFKKRTYYFLKEFLLHQRFFATETLGGIAHSLTVIGLLISLIATIIVAFYQYTGLTYGGPLFLAFRFLLDVAALSLIIGPVLGIYRIFRNRTKYNNLYNQYILILIGFIIISITGIILQRFRVEYYFGGPTVWSPLSYIVPRPPLIVYEISYFIHIIIAFTLLTIIPISILKHMLIGYINYISIDRPSGELTTPFDLEKVLESGQTDLKIGVGTKADLDIVHKIMPDACTRCSRCDDLCPAYAAGRPLSPRALINKIAEAPSDKNIFEVGLSEDEVWACTTCGACMAVCPVYIRHIDYIVDLRRSLVFSSKIDQKKSDLLMSLSQYGNTLMQSNYGRHEWLRELGVKTVAENPEFEYLLWVGCMGSFDNRAKQIIRSLIEILREAKMLDKIAILGDEETCCGDPARRLGEESRFQEIVLNNKNIFLKYNVKKIITICPHGYNTFKNEYRRFGVEIEVYHHSEFLAKLLEENSIKIKSTSDVMTIHDPCYLARHNKVVDPQRRIVVRIGQLREPELSGDKTFCCGTRAN</sequence>
<dbReference type="GO" id="GO:0051539">
    <property type="term" value="F:4 iron, 4 sulfur cluster binding"/>
    <property type="evidence" value="ECO:0007669"/>
    <property type="project" value="UniProtKB-KW"/>
</dbReference>
<dbReference type="InterPro" id="IPR009051">
    <property type="entry name" value="Helical_ferredxn"/>
</dbReference>
<evidence type="ECO:0000256" key="6">
    <source>
        <dbReference type="ARBA" id="ARBA00023014"/>
    </source>
</evidence>
<dbReference type="KEGG" id="ttn:TTX_1547"/>
<dbReference type="Gene3D" id="1.20.950.20">
    <property type="entry name" value="Transmembrane di-heme cytochromes, Chain C"/>
    <property type="match status" value="1"/>
</dbReference>
<dbReference type="SUPFAM" id="SSF46548">
    <property type="entry name" value="alpha-helical ferredoxin"/>
    <property type="match status" value="1"/>
</dbReference>
<dbReference type="GeneID" id="11262424"/>
<dbReference type="SUPFAM" id="SSF103501">
    <property type="entry name" value="Respiratory nitrate reductase 1 gamma chain"/>
    <property type="match status" value="1"/>
</dbReference>
<dbReference type="GO" id="GO:0016491">
    <property type="term" value="F:oxidoreductase activity"/>
    <property type="evidence" value="ECO:0007669"/>
    <property type="project" value="UniProtKB-KW"/>
</dbReference>
<feature type="transmembrane region" description="Helical" evidence="7">
    <location>
        <begin position="113"/>
        <end position="134"/>
    </location>
</feature>
<feature type="domain" description="4Fe-4S ferredoxin-type" evidence="8">
    <location>
        <begin position="318"/>
        <end position="348"/>
    </location>
</feature>
<organism evidence="9 10">
    <name type="scientific">Thermoproteus tenax (strain ATCC 35583 / DSM 2078 / JCM 9277 / NBRC 100435 / Kra 1)</name>
    <dbReference type="NCBI Taxonomy" id="768679"/>
    <lineage>
        <taxon>Archaea</taxon>
        <taxon>Thermoproteota</taxon>
        <taxon>Thermoprotei</taxon>
        <taxon>Thermoproteales</taxon>
        <taxon>Thermoproteaceae</taxon>
        <taxon>Thermoproteus</taxon>
    </lineage>
</organism>
<dbReference type="PROSITE" id="PS00198">
    <property type="entry name" value="4FE4S_FER_1"/>
    <property type="match status" value="1"/>
</dbReference>
<dbReference type="InterPro" id="IPR051460">
    <property type="entry name" value="HdrC_iron-sulfur_subunit"/>
</dbReference>
<dbReference type="InterPro" id="IPR004017">
    <property type="entry name" value="Cys_rich_dom"/>
</dbReference>
<dbReference type="InterPro" id="IPR017896">
    <property type="entry name" value="4Fe4S_Fe-S-bd"/>
</dbReference>
<evidence type="ECO:0000256" key="7">
    <source>
        <dbReference type="SAM" id="Phobius"/>
    </source>
</evidence>
<keyword evidence="6" id="KW-0411">Iron-sulfur</keyword>
<keyword evidence="10" id="KW-1185">Reference proteome</keyword>
<feature type="transmembrane region" description="Helical" evidence="7">
    <location>
        <begin position="77"/>
        <end position="101"/>
    </location>
</feature>
<proteinExistence type="inferred from homology"/>
<evidence type="ECO:0000256" key="4">
    <source>
        <dbReference type="ARBA" id="ARBA00023002"/>
    </source>
</evidence>
<evidence type="ECO:0000256" key="5">
    <source>
        <dbReference type="ARBA" id="ARBA00023004"/>
    </source>
</evidence>
<keyword evidence="4" id="KW-0560">Oxidoreductase</keyword>
<dbReference type="Proteomes" id="UP000002654">
    <property type="component" value="Chromosome"/>
</dbReference>
<dbReference type="PaxDb" id="768679-TTX_1547"/>
<evidence type="ECO:0000256" key="2">
    <source>
        <dbReference type="ARBA" id="ARBA00022485"/>
    </source>
</evidence>
<comment type="similarity">
    <text evidence="1">Belongs to the HdrC family.</text>
</comment>
<dbReference type="HOGENOM" id="CLU_005304_1_0_2"/>
<dbReference type="Pfam" id="PF13183">
    <property type="entry name" value="Fer4_8"/>
    <property type="match status" value="1"/>
</dbReference>
<dbReference type="eggNOG" id="arCOG00332">
    <property type="taxonomic scope" value="Archaea"/>
</dbReference>
<name>G4RKS7_THETK</name>
<keyword evidence="5" id="KW-0408">Iron</keyword>
<dbReference type="Gene3D" id="1.10.1060.10">
    <property type="entry name" value="Alpha-helical ferredoxin"/>
    <property type="match status" value="1"/>
</dbReference>
<dbReference type="InterPro" id="IPR036197">
    <property type="entry name" value="NarG-like_sf"/>
</dbReference>
<dbReference type="InterPro" id="IPR017900">
    <property type="entry name" value="4Fe4S_Fe_S_CS"/>
</dbReference>
<dbReference type="GO" id="GO:0005886">
    <property type="term" value="C:plasma membrane"/>
    <property type="evidence" value="ECO:0007669"/>
    <property type="project" value="TreeGrafter"/>
</dbReference>
<gene>
    <name evidence="9" type="primary">hdrD</name>
    <name evidence="9" type="ordered locus">TTX_1547</name>
</gene>
<keyword evidence="3" id="KW-0479">Metal-binding</keyword>
<feature type="transmembrane region" description="Helical" evidence="7">
    <location>
        <begin position="199"/>
        <end position="220"/>
    </location>
</feature>
<reference evidence="9 10" key="1">
    <citation type="journal article" date="2011" name="PLoS ONE">
        <title>The complete genome sequence of Thermoproteus tenax: a physiologically versatile member of the Crenarchaeota.</title>
        <authorList>
            <person name="Siebers B."/>
            <person name="Zaparty M."/>
            <person name="Raddatz G."/>
            <person name="Tjaden B."/>
            <person name="Albers S.V."/>
            <person name="Bell S.D."/>
            <person name="Blombach F."/>
            <person name="Kletzin A."/>
            <person name="Kyrpides N."/>
            <person name="Lanz C."/>
            <person name="Plagens A."/>
            <person name="Rampp M."/>
            <person name="Rosinus A."/>
            <person name="von Jan M."/>
            <person name="Makarova K.S."/>
            <person name="Klenk H.P."/>
            <person name="Schuster S.C."/>
            <person name="Hensel R."/>
        </authorList>
    </citation>
    <scope>NUCLEOTIDE SEQUENCE [LARGE SCALE GENOMIC DNA]</scope>
    <source>
        <strain evidence="10">ATCC 35583 / DSM 2078 / JCM 9277 / NBRC 100435 / Kra 1</strain>
    </source>
</reference>
<keyword evidence="2" id="KW-0004">4Fe-4S</keyword>
<dbReference type="AlphaFoldDB" id="G4RKS7"/>
<keyword evidence="7" id="KW-0472">Membrane</keyword>
<evidence type="ECO:0000256" key="3">
    <source>
        <dbReference type="ARBA" id="ARBA00022723"/>
    </source>
</evidence>
<evidence type="ECO:0000313" key="10">
    <source>
        <dbReference type="Proteomes" id="UP000002654"/>
    </source>
</evidence>
<dbReference type="PANTHER" id="PTHR43255:SF1">
    <property type="entry name" value="IRON-SULFUR-BINDING OXIDOREDUCTASE FADF-RELATED"/>
    <property type="match status" value="1"/>
</dbReference>
<evidence type="ECO:0000256" key="1">
    <source>
        <dbReference type="ARBA" id="ARBA00007097"/>
    </source>
</evidence>
<evidence type="ECO:0000259" key="8">
    <source>
        <dbReference type="PROSITE" id="PS51379"/>
    </source>
</evidence>
<dbReference type="PATRIC" id="fig|768679.9.peg.1566"/>